<reference evidence="2 3" key="1">
    <citation type="submission" date="2016-12" db="EMBL/GenBank/DDBJ databases">
        <title>Study of bacterial adaptation to deep sea.</title>
        <authorList>
            <person name="Song J."/>
            <person name="Yoshizawa S."/>
            <person name="Kogure K."/>
        </authorList>
    </citation>
    <scope>NUCLEOTIDE SEQUENCE [LARGE SCALE GENOMIC DNA]</scope>
    <source>
        <strain evidence="2 3">SAORIC-165</strain>
    </source>
</reference>
<dbReference type="Gene3D" id="2.30.30.700">
    <property type="entry name" value="SLA1 homology domain 1"/>
    <property type="match status" value="1"/>
</dbReference>
<proteinExistence type="predicted"/>
<sequence>MKTTKLLATLLILAAATTSAFSQSSGLSSDGFNSAGINVKPADKVKTTKKTVKTIQFVVVSPERVWKSSDQKKITGSLLAFAIEKKTGKVSIVEAEKIRLLIGKKDFTLPLTSLSLEDQAYIKKLVDSARSAGRLIEPVANKRGTPAGEKPTQN</sequence>
<name>A0A2S7TZ32_9BACT</name>
<evidence type="ECO:0008006" key="4">
    <source>
        <dbReference type="Google" id="ProtNLM"/>
    </source>
</evidence>
<protein>
    <recommendedName>
        <fullName evidence="4">SLA1 homology domain-containing protein</fullName>
    </recommendedName>
</protein>
<gene>
    <name evidence="2" type="ORF">BSZ32_05540</name>
</gene>
<dbReference type="RefSeq" id="WP_105042511.1">
    <property type="nucleotide sequence ID" value="NZ_MQWA01000001.1"/>
</dbReference>
<feature type="signal peptide" evidence="1">
    <location>
        <begin position="1"/>
        <end position="22"/>
    </location>
</feature>
<organism evidence="2 3">
    <name type="scientific">Rubritalea profundi</name>
    <dbReference type="NCBI Taxonomy" id="1658618"/>
    <lineage>
        <taxon>Bacteria</taxon>
        <taxon>Pseudomonadati</taxon>
        <taxon>Verrucomicrobiota</taxon>
        <taxon>Verrucomicrobiia</taxon>
        <taxon>Verrucomicrobiales</taxon>
        <taxon>Rubritaleaceae</taxon>
        <taxon>Rubritalea</taxon>
    </lineage>
</organism>
<keyword evidence="1" id="KW-0732">Signal</keyword>
<dbReference type="EMBL" id="MQWA01000001">
    <property type="protein sequence ID" value="PQJ28015.1"/>
    <property type="molecule type" value="Genomic_DNA"/>
</dbReference>
<feature type="chain" id="PRO_5015691424" description="SLA1 homology domain-containing protein" evidence="1">
    <location>
        <begin position="23"/>
        <end position="154"/>
    </location>
</feature>
<dbReference type="Proteomes" id="UP000239907">
    <property type="component" value="Unassembled WGS sequence"/>
</dbReference>
<comment type="caution">
    <text evidence="2">The sequence shown here is derived from an EMBL/GenBank/DDBJ whole genome shotgun (WGS) entry which is preliminary data.</text>
</comment>
<evidence type="ECO:0000256" key="1">
    <source>
        <dbReference type="SAM" id="SignalP"/>
    </source>
</evidence>
<evidence type="ECO:0000313" key="3">
    <source>
        <dbReference type="Proteomes" id="UP000239907"/>
    </source>
</evidence>
<dbReference type="AlphaFoldDB" id="A0A2S7TZ32"/>
<accession>A0A2S7TZ32</accession>
<evidence type="ECO:0000313" key="2">
    <source>
        <dbReference type="EMBL" id="PQJ28015.1"/>
    </source>
</evidence>
<keyword evidence="3" id="KW-1185">Reference proteome</keyword>